<accession>A0ABD2QAM6</accession>
<gene>
    <name evidence="1" type="ORF">Ciccas_004807</name>
</gene>
<name>A0ABD2QAM6_9PLAT</name>
<protein>
    <submittedName>
        <fullName evidence="1">Uncharacterized protein</fullName>
    </submittedName>
</protein>
<keyword evidence="2" id="KW-1185">Reference proteome</keyword>
<dbReference type="AlphaFoldDB" id="A0ABD2QAM6"/>
<proteinExistence type="predicted"/>
<dbReference type="Proteomes" id="UP001626550">
    <property type="component" value="Unassembled WGS sequence"/>
</dbReference>
<dbReference type="EMBL" id="JBJKFK010000521">
    <property type="protein sequence ID" value="KAL3316548.1"/>
    <property type="molecule type" value="Genomic_DNA"/>
</dbReference>
<evidence type="ECO:0000313" key="1">
    <source>
        <dbReference type="EMBL" id="KAL3316548.1"/>
    </source>
</evidence>
<reference evidence="1 2" key="1">
    <citation type="submission" date="2024-11" db="EMBL/GenBank/DDBJ databases">
        <title>Adaptive evolution of stress response genes in parasites aligns with host niche diversity.</title>
        <authorList>
            <person name="Hahn C."/>
            <person name="Resl P."/>
        </authorList>
    </citation>
    <scope>NUCLEOTIDE SEQUENCE [LARGE SCALE GENOMIC DNA]</scope>
    <source>
        <strain evidence="1">EGGRZ-B1_66</strain>
        <tissue evidence="1">Body</tissue>
    </source>
</reference>
<evidence type="ECO:0000313" key="2">
    <source>
        <dbReference type="Proteomes" id="UP001626550"/>
    </source>
</evidence>
<sequence length="163" mass="17882">MLSAEPVVHIAFNFATYCCSTICMQSLCTAVSGPSVLQQHDSSFYELKSVLALVNNHWRGKSICENRPKDCREDPVRDLPHPKEPRQGHQGGVNLRLAAGQVWIVDVDADDVLPAHPPPLHRIPTDVDVAGLLLVVIATATLPRDDVDFDQCFSGNVYLVVSI</sequence>
<organism evidence="1 2">
    <name type="scientific">Cichlidogyrus casuarinus</name>
    <dbReference type="NCBI Taxonomy" id="1844966"/>
    <lineage>
        <taxon>Eukaryota</taxon>
        <taxon>Metazoa</taxon>
        <taxon>Spiralia</taxon>
        <taxon>Lophotrochozoa</taxon>
        <taxon>Platyhelminthes</taxon>
        <taxon>Monogenea</taxon>
        <taxon>Monopisthocotylea</taxon>
        <taxon>Dactylogyridea</taxon>
        <taxon>Ancyrocephalidae</taxon>
        <taxon>Cichlidogyrus</taxon>
    </lineage>
</organism>
<comment type="caution">
    <text evidence="1">The sequence shown here is derived from an EMBL/GenBank/DDBJ whole genome shotgun (WGS) entry which is preliminary data.</text>
</comment>